<feature type="region of interest" description="Disordered" evidence="1">
    <location>
        <begin position="1194"/>
        <end position="1215"/>
    </location>
</feature>
<comment type="caution">
    <text evidence="2">The sequence shown here is derived from an EMBL/GenBank/DDBJ whole genome shotgun (WGS) entry which is preliminary data.</text>
</comment>
<dbReference type="EMBL" id="JACHWR010000007">
    <property type="protein sequence ID" value="MBB3045407.1"/>
    <property type="molecule type" value="Genomic_DNA"/>
</dbReference>
<evidence type="ECO:0000256" key="1">
    <source>
        <dbReference type="SAM" id="MobiDB-lite"/>
    </source>
</evidence>
<protein>
    <recommendedName>
        <fullName evidence="4">Ig-like domain-containing protein</fullName>
    </recommendedName>
</protein>
<reference evidence="2 3" key="1">
    <citation type="submission" date="2020-08" db="EMBL/GenBank/DDBJ databases">
        <title>Sequencing the genomes of 1000 actinobacteria strains.</title>
        <authorList>
            <person name="Klenk H.-P."/>
        </authorList>
    </citation>
    <scope>NUCLEOTIDE SEQUENCE [LARGE SCALE GENOMIC DNA]</scope>
    <source>
        <strain evidence="2 3">DSM 105498</strain>
    </source>
</reference>
<proteinExistence type="predicted"/>
<evidence type="ECO:0000313" key="2">
    <source>
        <dbReference type="EMBL" id="MBB3045407.1"/>
    </source>
</evidence>
<accession>A0A7W4Z3V5</accession>
<dbReference type="Proteomes" id="UP000589626">
    <property type="component" value="Unassembled WGS sequence"/>
</dbReference>
<feature type="compositionally biased region" description="Low complexity" evidence="1">
    <location>
        <begin position="1202"/>
        <end position="1215"/>
    </location>
</feature>
<dbReference type="RefSeq" id="WP_183595403.1">
    <property type="nucleotide sequence ID" value="NZ_JACHWR010000007.1"/>
</dbReference>
<evidence type="ECO:0008006" key="4">
    <source>
        <dbReference type="Google" id="ProtNLM"/>
    </source>
</evidence>
<sequence length="1383" mass="146865">MSFPTGTGPVATDRRNRRSRTGRSTLHRLAFGGLAVVVGAGLATIPAPAEAAPIINISRPASWNNHWYSGNVAIQLDVNGIGINTDASGYRLSGAHHVPHAYLEEPIRLTNEGRTDLEVWAENQKLESSRATDWVGIDRTPPTISIDGPLVDGAEFDTGTVVTANFGCHDNIAGRSTSGLRSCEGWVPNGTRISTSTPGLYAGWVRAVDNVDNAQTKSIAYRVLGLFTATTPTITGTPKVDSTLSATNVSFTPDPGVNQPTYQWFRGNIGVPGATGRNYAVTPADAGHPIRVEVTAKRDNYRPRTVTSASVTIPAAPEVRTQATVAGTPRVGHELTATAATFHQTTPHVQHVWYRGNDVIARATGTTYELVAADAGRQIRYETRASFNGQSGSWTSSATAGTDIATTADVLTGPSIEGAPRVDQTLEATAATFRGNPSTRHVWFRDGQPIEGATGSRYKLTLEDAGKPVHYETQARYHDDHPWTRSATEAVDVAPVLRVSGAPTVTGARVVGHTLTSDSTPVDFTPDPQHTRHVWVRGSQVIPGADESTYELVSADAGKTLRYELQARLHEDDPWLSAPSEPVPVSTDVEVVGLPVVTGTPRVDHTLRVTQEATFLGDTVGRRHAWFRDGQQIDGADTMTYRLTPADAGKPIHYAALATHDGTNWTPARSAVIEITPVMELDVAPSFTGTTRVGHTLTATPATFQPAPEESHHVWYRDGRRIPGATDTTYDLRAVDAGTRIHYETEAVQHRGDQPVSAAAPEVLISTDVDVSVWPTLAGTPRVGRTLTGSRATFATNPAAVRHAWFYVSIDEEGVEQHERIAGATSALYELTAADAGKLIRYATEATYRPDDESLPWTRAFSRTVHVSSDMDVVSRPKIAGTAEVGGTLTGSDARFDPTPSEWQHAWFRITVDEDGVEQTNLIAGATTTSYVVTAADAGSRIYFRASGRLGTDAWTHAASDPVEIPAEPDPDPVLRITTPPVLSGVPEVGETLTASPTGFNLPPTQIDHTWYRTDGAGVEEEIDGADGTEYETTADDAGHVVHYEIRASLNGGPMVSAATEGVTIGDQPGPGPALEVASAPTLTGTPRVGETLTATAAGFNRPANQLQVRHVWYRSGSGQEQRIDGATGLTYVVAAGDAGHTIRYETQARLHEGADWLPASTTGITIETPAGPPPPDPGASGGTVTVTGLPTITGTPRIGQTLTATPPTYAGTPTGTTPTITYQWHRNGQPIPGATNTTYQPGTADAARRITVTTTGTHPGHTPATATSTPTTPIAKTTPTLKTKVKTPGRGKVRITITATAPGIPTTALTGKITIRRAAPKGATKKTKKAAKKPIATATLKNGKAVLTLKNQPRGTKTTYTITLPTTTAHTKKATKIKTRVR</sequence>
<gene>
    <name evidence="2" type="ORF">FHU40_005264</name>
</gene>
<organism evidence="2 3">
    <name type="scientific">Nocardioides soli</name>
    <dbReference type="NCBI Taxonomy" id="1036020"/>
    <lineage>
        <taxon>Bacteria</taxon>
        <taxon>Bacillati</taxon>
        <taxon>Actinomycetota</taxon>
        <taxon>Actinomycetes</taxon>
        <taxon>Propionibacteriales</taxon>
        <taxon>Nocardioidaceae</taxon>
        <taxon>Nocardioides</taxon>
    </lineage>
</organism>
<feature type="region of interest" description="Disordered" evidence="1">
    <location>
        <begin position="1255"/>
        <end position="1277"/>
    </location>
</feature>
<keyword evidence="3" id="KW-1185">Reference proteome</keyword>
<name>A0A7W4Z3V5_9ACTN</name>
<evidence type="ECO:0000313" key="3">
    <source>
        <dbReference type="Proteomes" id="UP000589626"/>
    </source>
</evidence>
<feature type="region of interest" description="Disordered" evidence="1">
    <location>
        <begin position="1"/>
        <end position="22"/>
    </location>
</feature>
<dbReference type="Gene3D" id="2.60.40.2700">
    <property type="match status" value="11"/>
</dbReference>